<evidence type="ECO:0000313" key="11">
    <source>
        <dbReference type="EMBL" id="RPE62953.1"/>
    </source>
</evidence>
<dbReference type="RefSeq" id="WP_170162781.1">
    <property type="nucleotide sequence ID" value="NZ_RKQK01000006.1"/>
</dbReference>
<sequence length="181" mass="20386">MTRENSAHAVSDDRIEALLQEQEQQEALDGPRVPFKWYDSVALALFVGLFAVVFLQFFTRYVLNDSIAWTEEAARYLLICLAFVGSIKCQLLDSHIRLEVVDQMMPRLVKPLKIFSLVAVAGFGAFAAWSIWQLIARTSYQQMISLPFPKYYLYAVVLAAIGIFCLVCAGQLIALVKGDKK</sequence>
<feature type="domain" description="Tripartite ATP-independent periplasmic transporters DctQ component" evidence="10">
    <location>
        <begin position="49"/>
        <end position="177"/>
    </location>
</feature>
<dbReference type="InterPro" id="IPR055348">
    <property type="entry name" value="DctQ"/>
</dbReference>
<keyword evidence="12" id="KW-1185">Reference proteome</keyword>
<comment type="caution">
    <text evidence="11">The sequence shown here is derived from an EMBL/GenBank/DDBJ whole genome shotgun (WGS) entry which is preliminary data.</text>
</comment>
<feature type="transmembrane region" description="Helical" evidence="9">
    <location>
        <begin position="41"/>
        <end position="61"/>
    </location>
</feature>
<comment type="caution">
    <text evidence="9">Lacks conserved residue(s) required for the propagation of feature annotation.</text>
</comment>
<keyword evidence="2 9" id="KW-0813">Transport</keyword>
<dbReference type="EMBL" id="RKQK01000006">
    <property type="protein sequence ID" value="RPE62953.1"/>
    <property type="molecule type" value="Genomic_DNA"/>
</dbReference>
<proteinExistence type="inferred from homology"/>
<gene>
    <name evidence="11" type="ORF">EDD53_2992</name>
</gene>
<evidence type="ECO:0000256" key="1">
    <source>
        <dbReference type="ARBA" id="ARBA00004429"/>
    </source>
</evidence>
<dbReference type="PANTHER" id="PTHR35011">
    <property type="entry name" value="2,3-DIKETO-L-GULONATE TRAP TRANSPORTER SMALL PERMEASE PROTEIN YIAM"/>
    <property type="match status" value="1"/>
</dbReference>
<feature type="transmembrane region" description="Helical" evidence="9">
    <location>
        <begin position="112"/>
        <end position="132"/>
    </location>
</feature>
<evidence type="ECO:0000256" key="6">
    <source>
        <dbReference type="ARBA" id="ARBA00022989"/>
    </source>
</evidence>
<evidence type="ECO:0000256" key="3">
    <source>
        <dbReference type="ARBA" id="ARBA00022475"/>
    </source>
</evidence>
<comment type="similarity">
    <text evidence="8 9">Belongs to the TRAP transporter small permease family.</text>
</comment>
<dbReference type="Proteomes" id="UP000269689">
    <property type="component" value="Unassembled WGS sequence"/>
</dbReference>
<dbReference type="GO" id="GO:0015740">
    <property type="term" value="P:C4-dicarboxylate transport"/>
    <property type="evidence" value="ECO:0007669"/>
    <property type="project" value="TreeGrafter"/>
</dbReference>
<dbReference type="InterPro" id="IPR007387">
    <property type="entry name" value="TRAP_DctQ"/>
</dbReference>
<dbReference type="GO" id="GO:0005886">
    <property type="term" value="C:plasma membrane"/>
    <property type="evidence" value="ECO:0007669"/>
    <property type="project" value="UniProtKB-SubCell"/>
</dbReference>
<evidence type="ECO:0000256" key="7">
    <source>
        <dbReference type="ARBA" id="ARBA00023136"/>
    </source>
</evidence>
<organism evidence="11 12">
    <name type="scientific">Pacificibacter maritimus</name>
    <dbReference type="NCBI Taxonomy" id="762213"/>
    <lineage>
        <taxon>Bacteria</taxon>
        <taxon>Pseudomonadati</taxon>
        <taxon>Pseudomonadota</taxon>
        <taxon>Alphaproteobacteria</taxon>
        <taxon>Rhodobacterales</taxon>
        <taxon>Roseobacteraceae</taxon>
        <taxon>Pacificibacter</taxon>
    </lineage>
</organism>
<evidence type="ECO:0000256" key="8">
    <source>
        <dbReference type="ARBA" id="ARBA00038436"/>
    </source>
</evidence>
<keyword evidence="5 9" id="KW-0812">Transmembrane</keyword>
<dbReference type="AlphaFoldDB" id="A0A3N4TWM5"/>
<comment type="subunit">
    <text evidence="9">The complex comprises the extracytoplasmic solute receptor protein and the two transmembrane proteins.</text>
</comment>
<protein>
    <recommendedName>
        <fullName evidence="9">TRAP transporter small permease protein</fullName>
    </recommendedName>
</protein>
<evidence type="ECO:0000256" key="2">
    <source>
        <dbReference type="ARBA" id="ARBA00022448"/>
    </source>
</evidence>
<evidence type="ECO:0000256" key="4">
    <source>
        <dbReference type="ARBA" id="ARBA00022519"/>
    </source>
</evidence>
<dbReference type="PANTHER" id="PTHR35011:SF11">
    <property type="entry name" value="TRAP TRANSPORTER SMALL PERMEASE PROTEIN"/>
    <property type="match status" value="1"/>
</dbReference>
<keyword evidence="6 9" id="KW-1133">Transmembrane helix</keyword>
<dbReference type="GO" id="GO:0022857">
    <property type="term" value="F:transmembrane transporter activity"/>
    <property type="evidence" value="ECO:0007669"/>
    <property type="project" value="UniProtKB-UniRule"/>
</dbReference>
<keyword evidence="7 9" id="KW-0472">Membrane</keyword>
<evidence type="ECO:0000256" key="9">
    <source>
        <dbReference type="RuleBase" id="RU369079"/>
    </source>
</evidence>
<dbReference type="Pfam" id="PF04290">
    <property type="entry name" value="DctQ"/>
    <property type="match status" value="1"/>
</dbReference>
<comment type="subcellular location">
    <subcellularLocation>
        <location evidence="1 9">Cell inner membrane</location>
        <topology evidence="1 9">Multi-pass membrane protein</topology>
    </subcellularLocation>
</comment>
<comment type="function">
    <text evidence="9">Part of the tripartite ATP-independent periplasmic (TRAP) transport system.</text>
</comment>
<keyword evidence="3" id="KW-1003">Cell membrane</keyword>
<evidence type="ECO:0000313" key="12">
    <source>
        <dbReference type="Proteomes" id="UP000269689"/>
    </source>
</evidence>
<feature type="transmembrane region" description="Helical" evidence="9">
    <location>
        <begin position="152"/>
        <end position="176"/>
    </location>
</feature>
<keyword evidence="4 9" id="KW-0997">Cell inner membrane</keyword>
<accession>A0A3N4TWM5</accession>
<evidence type="ECO:0000256" key="5">
    <source>
        <dbReference type="ARBA" id="ARBA00022692"/>
    </source>
</evidence>
<evidence type="ECO:0000259" key="10">
    <source>
        <dbReference type="Pfam" id="PF04290"/>
    </source>
</evidence>
<reference evidence="11 12" key="1">
    <citation type="submission" date="2018-11" db="EMBL/GenBank/DDBJ databases">
        <title>Genomic Encyclopedia of Type Strains, Phase IV (KMG-IV): sequencing the most valuable type-strain genomes for metagenomic binning, comparative biology and taxonomic classification.</title>
        <authorList>
            <person name="Goeker M."/>
        </authorList>
    </citation>
    <scope>NUCLEOTIDE SEQUENCE [LARGE SCALE GENOMIC DNA]</scope>
    <source>
        <strain evidence="11 12">DSM 104731</strain>
    </source>
</reference>
<name>A0A3N4TWM5_9RHOB</name>